<protein>
    <submittedName>
        <fullName evidence="7">TetR family transcriptional regulator</fullName>
    </submittedName>
</protein>
<evidence type="ECO:0000256" key="2">
    <source>
        <dbReference type="ARBA" id="ARBA00023015"/>
    </source>
</evidence>
<keyword evidence="8" id="KW-1185">Reference proteome</keyword>
<keyword evidence="3 5" id="KW-0238">DNA-binding</keyword>
<feature type="domain" description="HTH tetR-type" evidence="6">
    <location>
        <begin position="6"/>
        <end position="66"/>
    </location>
</feature>
<evidence type="ECO:0000256" key="1">
    <source>
        <dbReference type="ARBA" id="ARBA00022491"/>
    </source>
</evidence>
<organism evidence="7 8">
    <name type="scientific">Caballeronia fortuita</name>
    <dbReference type="NCBI Taxonomy" id="1777138"/>
    <lineage>
        <taxon>Bacteria</taxon>
        <taxon>Pseudomonadati</taxon>
        <taxon>Pseudomonadota</taxon>
        <taxon>Betaproteobacteria</taxon>
        <taxon>Burkholderiales</taxon>
        <taxon>Burkholderiaceae</taxon>
        <taxon>Caballeronia</taxon>
    </lineage>
</organism>
<keyword evidence="1" id="KW-0678">Repressor</keyword>
<dbReference type="PANTHER" id="PTHR47506:SF1">
    <property type="entry name" value="HTH-TYPE TRANSCRIPTIONAL REGULATOR YJDC"/>
    <property type="match status" value="1"/>
</dbReference>
<dbReference type="InterPro" id="IPR009057">
    <property type="entry name" value="Homeodomain-like_sf"/>
</dbReference>
<dbReference type="InterPro" id="IPR011075">
    <property type="entry name" value="TetR_C"/>
</dbReference>
<name>A0A158C8D3_9BURK</name>
<evidence type="ECO:0000313" key="7">
    <source>
        <dbReference type="EMBL" id="SAK77777.1"/>
    </source>
</evidence>
<dbReference type="OrthoDB" id="270177at2"/>
<reference evidence="7" key="1">
    <citation type="submission" date="2016-01" db="EMBL/GenBank/DDBJ databases">
        <authorList>
            <person name="Peeters C."/>
        </authorList>
    </citation>
    <scope>NUCLEOTIDE SEQUENCE</scope>
    <source>
        <strain evidence="7">LMG 29320</strain>
    </source>
</reference>
<dbReference type="GO" id="GO:0003677">
    <property type="term" value="F:DNA binding"/>
    <property type="evidence" value="ECO:0007669"/>
    <property type="project" value="UniProtKB-UniRule"/>
</dbReference>
<dbReference type="InterPro" id="IPR023772">
    <property type="entry name" value="DNA-bd_HTH_TetR-type_CS"/>
</dbReference>
<dbReference type="AlphaFoldDB" id="A0A158C8D3"/>
<sequence>MPRPREFDDEAALDAATAQFWLHGYEATSVRDLAATMGLTAASLYNAFGDKRALYERALDRYVERGFRDRVRRFEHHLPPRDAIAAFFEEIIQLSVSDPHRKGCLIVNSTIELAPHDKQFHRALNGVLKDMEGFFSRCVAAGQKDGSIPAALNTADTAKALLASLLGLRVLARVDPKRELLEGAARPVLALIGAQPRTRRKN</sequence>
<dbReference type="SUPFAM" id="SSF46689">
    <property type="entry name" value="Homeodomain-like"/>
    <property type="match status" value="1"/>
</dbReference>
<dbReference type="PROSITE" id="PS50977">
    <property type="entry name" value="HTH_TETR_2"/>
    <property type="match status" value="1"/>
</dbReference>
<dbReference type="EMBL" id="FCNX02000009">
    <property type="protein sequence ID" value="SAK77777.1"/>
    <property type="molecule type" value="Genomic_DNA"/>
</dbReference>
<accession>A0A158C8D3</accession>
<dbReference type="PANTHER" id="PTHR47506">
    <property type="entry name" value="TRANSCRIPTIONAL REGULATORY PROTEIN"/>
    <property type="match status" value="1"/>
</dbReference>
<gene>
    <name evidence="7" type="ORF">AWB77_03688</name>
</gene>
<evidence type="ECO:0000313" key="8">
    <source>
        <dbReference type="Proteomes" id="UP000054903"/>
    </source>
</evidence>
<evidence type="ECO:0000256" key="5">
    <source>
        <dbReference type="PROSITE-ProRule" id="PRU00335"/>
    </source>
</evidence>
<keyword evidence="2" id="KW-0805">Transcription regulation</keyword>
<evidence type="ECO:0000256" key="3">
    <source>
        <dbReference type="ARBA" id="ARBA00023125"/>
    </source>
</evidence>
<keyword evidence="4" id="KW-0804">Transcription</keyword>
<feature type="DNA-binding region" description="H-T-H motif" evidence="5">
    <location>
        <begin position="29"/>
        <end position="48"/>
    </location>
</feature>
<dbReference type="Pfam" id="PF16925">
    <property type="entry name" value="TetR_C_13"/>
    <property type="match status" value="1"/>
</dbReference>
<dbReference type="Proteomes" id="UP000054903">
    <property type="component" value="Unassembled WGS sequence"/>
</dbReference>
<dbReference type="InterPro" id="IPR036271">
    <property type="entry name" value="Tet_transcr_reg_TetR-rel_C_sf"/>
</dbReference>
<dbReference type="STRING" id="1777138.AWB77_03688"/>
<dbReference type="RefSeq" id="WP_061135860.1">
    <property type="nucleotide sequence ID" value="NZ_FCNX02000009.1"/>
</dbReference>
<evidence type="ECO:0000259" key="6">
    <source>
        <dbReference type="PROSITE" id="PS50977"/>
    </source>
</evidence>
<dbReference type="SUPFAM" id="SSF48498">
    <property type="entry name" value="Tetracyclin repressor-like, C-terminal domain"/>
    <property type="match status" value="1"/>
</dbReference>
<dbReference type="Pfam" id="PF00440">
    <property type="entry name" value="TetR_N"/>
    <property type="match status" value="1"/>
</dbReference>
<evidence type="ECO:0000256" key="4">
    <source>
        <dbReference type="ARBA" id="ARBA00023163"/>
    </source>
</evidence>
<dbReference type="InterPro" id="IPR001647">
    <property type="entry name" value="HTH_TetR"/>
</dbReference>
<dbReference type="Gene3D" id="1.10.10.60">
    <property type="entry name" value="Homeodomain-like"/>
    <property type="match status" value="1"/>
</dbReference>
<proteinExistence type="predicted"/>
<comment type="caution">
    <text evidence="7">The sequence shown here is derived from an EMBL/GenBank/DDBJ whole genome shotgun (WGS) entry which is preliminary data.</text>
</comment>
<dbReference type="Gene3D" id="1.10.357.10">
    <property type="entry name" value="Tetracycline Repressor, domain 2"/>
    <property type="match status" value="1"/>
</dbReference>
<dbReference type="PROSITE" id="PS01081">
    <property type="entry name" value="HTH_TETR_1"/>
    <property type="match status" value="1"/>
</dbReference>